<protein>
    <submittedName>
        <fullName evidence="1">Uncharacterized protein</fullName>
    </submittedName>
</protein>
<accession>A0ABU1N2Q6</accession>
<comment type="caution">
    <text evidence="1">The sequence shown here is derived from an EMBL/GenBank/DDBJ whole genome shotgun (WGS) entry which is preliminary data.</text>
</comment>
<gene>
    <name evidence="1" type="ORF">J2800_003121</name>
</gene>
<proteinExistence type="predicted"/>
<dbReference type="RefSeq" id="WP_310032870.1">
    <property type="nucleotide sequence ID" value="NZ_JAVDRL010000008.1"/>
</dbReference>
<evidence type="ECO:0000313" key="1">
    <source>
        <dbReference type="EMBL" id="MDR6532365.1"/>
    </source>
</evidence>
<dbReference type="Proteomes" id="UP001262754">
    <property type="component" value="Unassembled WGS sequence"/>
</dbReference>
<dbReference type="EMBL" id="JAVDRL010000008">
    <property type="protein sequence ID" value="MDR6532365.1"/>
    <property type="molecule type" value="Genomic_DNA"/>
</dbReference>
<sequence>MLHTLMLLAATTAVQVPSGPGWDDPTDLGRVGPWDLRCVRDGSFTSWNHVEGCSARATVNGVQLVIVRTANEAYTALGDVPGCPPPTGSTDLSPKALNKPGPARVRLVRDALRRTIRAAVDRCGAGRDLKTFVVRDSDIEAILKASEGLQDLNGPGS</sequence>
<evidence type="ECO:0000313" key="2">
    <source>
        <dbReference type="Proteomes" id="UP001262754"/>
    </source>
</evidence>
<keyword evidence="2" id="KW-1185">Reference proteome</keyword>
<name>A0ABU1N2Q6_9CAUL</name>
<organism evidence="1 2">
    <name type="scientific">Caulobacter rhizosphaerae</name>
    <dbReference type="NCBI Taxonomy" id="2010972"/>
    <lineage>
        <taxon>Bacteria</taxon>
        <taxon>Pseudomonadati</taxon>
        <taxon>Pseudomonadota</taxon>
        <taxon>Alphaproteobacteria</taxon>
        <taxon>Caulobacterales</taxon>
        <taxon>Caulobacteraceae</taxon>
        <taxon>Caulobacter</taxon>
    </lineage>
</organism>
<reference evidence="1 2" key="1">
    <citation type="submission" date="2023-07" db="EMBL/GenBank/DDBJ databases">
        <title>Sorghum-associated microbial communities from plants grown in Nebraska, USA.</title>
        <authorList>
            <person name="Schachtman D."/>
        </authorList>
    </citation>
    <scope>NUCLEOTIDE SEQUENCE [LARGE SCALE GENOMIC DNA]</scope>
    <source>
        <strain evidence="1 2">DS2154</strain>
    </source>
</reference>